<organism evidence="2 3">
    <name type="scientific">Puccinia sorghi</name>
    <dbReference type="NCBI Taxonomy" id="27349"/>
    <lineage>
        <taxon>Eukaryota</taxon>
        <taxon>Fungi</taxon>
        <taxon>Dikarya</taxon>
        <taxon>Basidiomycota</taxon>
        <taxon>Pucciniomycotina</taxon>
        <taxon>Pucciniomycetes</taxon>
        <taxon>Pucciniales</taxon>
        <taxon>Pucciniaceae</taxon>
        <taxon>Puccinia</taxon>
    </lineage>
</organism>
<dbReference type="Proteomes" id="UP000037035">
    <property type="component" value="Unassembled WGS sequence"/>
</dbReference>
<protein>
    <submittedName>
        <fullName evidence="2">Uncharacterized protein</fullName>
    </submittedName>
</protein>
<evidence type="ECO:0000313" key="2">
    <source>
        <dbReference type="EMBL" id="KNZ52374.1"/>
    </source>
</evidence>
<evidence type="ECO:0000313" key="3">
    <source>
        <dbReference type="Proteomes" id="UP000037035"/>
    </source>
</evidence>
<comment type="caution">
    <text evidence="2">The sequence shown here is derived from an EMBL/GenBank/DDBJ whole genome shotgun (WGS) entry which is preliminary data.</text>
</comment>
<feature type="region of interest" description="Disordered" evidence="1">
    <location>
        <begin position="28"/>
        <end position="72"/>
    </location>
</feature>
<accession>A0A0L6UV65</accession>
<dbReference type="AlphaFoldDB" id="A0A0L6UV65"/>
<dbReference type="VEuPathDB" id="FungiDB:VP01_35g8"/>
<gene>
    <name evidence="2" type="ORF">VP01_35g8</name>
</gene>
<evidence type="ECO:0000256" key="1">
    <source>
        <dbReference type="SAM" id="MobiDB-lite"/>
    </source>
</evidence>
<dbReference type="OrthoDB" id="2507130at2759"/>
<sequence length="227" mass="25227">MESLERAIIEEIAANLARLEKKVEFLSSSENATTPAHQAPRPAGLPPRPAVLYSEKVTGGKSQRTQPKGPKDLPAVSNAYIKRFKLGQVVIRKRFDQPKPFEGRSAAQIAVKINEALEFAQANIDQVPITVKAVVQFPNGDIKKADSKFITTQTLYLVLLHSCPTNFEVDKKDHVITLCSQNDIDPAHVYKIRLLNPRLHLAHDIERAGLCYNSLHLNGQHCLQGPK</sequence>
<proteinExistence type="predicted"/>
<dbReference type="STRING" id="27349.A0A0L6UV65"/>
<keyword evidence="3" id="KW-1185">Reference proteome</keyword>
<dbReference type="EMBL" id="LAVV01008613">
    <property type="protein sequence ID" value="KNZ52374.1"/>
    <property type="molecule type" value="Genomic_DNA"/>
</dbReference>
<reference evidence="2 3" key="1">
    <citation type="submission" date="2015-08" db="EMBL/GenBank/DDBJ databases">
        <title>Next Generation Sequencing and Analysis of the Genome of Puccinia sorghi L Schw, the Causal Agent of Maize Common Rust.</title>
        <authorList>
            <person name="Rochi L."/>
            <person name="Burguener G."/>
            <person name="Darino M."/>
            <person name="Turjanski A."/>
            <person name="Kreff E."/>
            <person name="Dieguez M.J."/>
            <person name="Sacco F."/>
        </authorList>
    </citation>
    <scope>NUCLEOTIDE SEQUENCE [LARGE SCALE GENOMIC DNA]</scope>
    <source>
        <strain evidence="2 3">RO10H11247</strain>
    </source>
</reference>
<name>A0A0L6UV65_9BASI</name>